<feature type="signal peptide" evidence="1">
    <location>
        <begin position="1"/>
        <end position="20"/>
    </location>
</feature>
<evidence type="ECO:0000313" key="2">
    <source>
        <dbReference type="EMBL" id="MFD2160804.1"/>
    </source>
</evidence>
<name>A0ABW4ZFK9_9SPHI</name>
<dbReference type="Pfam" id="PF15892">
    <property type="entry name" value="BNR_4"/>
    <property type="match status" value="1"/>
</dbReference>
<organism evidence="2 3">
    <name type="scientific">Paradesertivirga mongoliensis</name>
    <dbReference type="NCBI Taxonomy" id="2100740"/>
    <lineage>
        <taxon>Bacteria</taxon>
        <taxon>Pseudomonadati</taxon>
        <taxon>Bacteroidota</taxon>
        <taxon>Sphingobacteriia</taxon>
        <taxon>Sphingobacteriales</taxon>
        <taxon>Sphingobacteriaceae</taxon>
        <taxon>Paradesertivirga</taxon>
    </lineage>
</organism>
<feature type="chain" id="PRO_5046322816" evidence="1">
    <location>
        <begin position="21"/>
        <end position="436"/>
    </location>
</feature>
<comment type="caution">
    <text evidence="2">The sequence shown here is derived from an EMBL/GenBank/DDBJ whole genome shotgun (WGS) entry which is preliminary data.</text>
</comment>
<dbReference type="SUPFAM" id="SSF50939">
    <property type="entry name" value="Sialidases"/>
    <property type="match status" value="1"/>
</dbReference>
<proteinExistence type="predicted"/>
<keyword evidence="1" id="KW-0732">Signal</keyword>
<sequence>MIQRLSILFLFIASVSVAQIQPEISITDVGEGWANNSVNAIIFRKNSLVTYRDTQFIAYYNQARYMVLGKRKVGQSDWILKQTPFQGNTNDAHNSISIIADGDGYLHVSWDHHGHPLRYAKSLSPGSLDLTEKLAMTGDDESNVTYPEFYVMQDGNLLFLYRSGSSGQGNLVANKYNYRNKTWARLHNNLISGERARNAYWQAFVDHKGTIHVSWVWRESPNVASNHDLGYACSRDGGLTWQKSNGEKYALPITQATAEYAFKIPQNSELINQTSMSADKKGNPFIATYWREANSKIPQYHIVYYGKQGWNVLNLDFRKTAFSLSGGGTKRIPISRPQIMINNKKSRPTGLLLFRDEERGGKASVVKIKNFQKNKWNVFDLTESSLGSWEPTFDTELWNKKRILNLFIQNVQQVDGEGKADIPAQMVRVLQWKPDF</sequence>
<dbReference type="InterPro" id="IPR036278">
    <property type="entry name" value="Sialidase_sf"/>
</dbReference>
<accession>A0ABW4ZFK9</accession>
<evidence type="ECO:0000256" key="1">
    <source>
        <dbReference type="SAM" id="SignalP"/>
    </source>
</evidence>
<dbReference type="RefSeq" id="WP_255902094.1">
    <property type="nucleotide sequence ID" value="NZ_JAFMZO010000002.1"/>
</dbReference>
<dbReference type="Proteomes" id="UP001597387">
    <property type="component" value="Unassembled WGS sequence"/>
</dbReference>
<reference evidence="3" key="1">
    <citation type="journal article" date="2019" name="Int. J. Syst. Evol. Microbiol.">
        <title>The Global Catalogue of Microorganisms (GCM) 10K type strain sequencing project: providing services to taxonomists for standard genome sequencing and annotation.</title>
        <authorList>
            <consortium name="The Broad Institute Genomics Platform"/>
            <consortium name="The Broad Institute Genome Sequencing Center for Infectious Disease"/>
            <person name="Wu L."/>
            <person name="Ma J."/>
        </authorList>
    </citation>
    <scope>NUCLEOTIDE SEQUENCE [LARGE SCALE GENOMIC DNA]</scope>
    <source>
        <strain evidence="3">KCTC 42217</strain>
    </source>
</reference>
<gene>
    <name evidence="2" type="ORF">ACFSJU_00225</name>
</gene>
<keyword evidence="3" id="KW-1185">Reference proteome</keyword>
<dbReference type="EMBL" id="JBHUHZ010000001">
    <property type="protein sequence ID" value="MFD2160804.1"/>
    <property type="molecule type" value="Genomic_DNA"/>
</dbReference>
<protein>
    <submittedName>
        <fullName evidence="2">BNR repeat-containing protein</fullName>
    </submittedName>
</protein>
<evidence type="ECO:0000313" key="3">
    <source>
        <dbReference type="Proteomes" id="UP001597387"/>
    </source>
</evidence>